<dbReference type="PROSITE" id="PS00028">
    <property type="entry name" value="ZINC_FINGER_C2H2_1"/>
    <property type="match status" value="1"/>
</dbReference>
<gene>
    <name evidence="9" type="ORF">Fmac_024787</name>
</gene>
<comment type="caution">
    <text evidence="9">The sequence shown here is derived from an EMBL/GenBank/DDBJ whole genome shotgun (WGS) entry which is preliminary data.</text>
</comment>
<dbReference type="GO" id="GO:0005634">
    <property type="term" value="C:nucleus"/>
    <property type="evidence" value="ECO:0007669"/>
    <property type="project" value="UniProtKB-SubCell"/>
</dbReference>
<dbReference type="PANTHER" id="PTHR47287">
    <property type="entry name" value="C2H2 AND C2HC ZINC FINGERS SUPERFAMILY PROTEIN"/>
    <property type="match status" value="1"/>
</dbReference>
<keyword evidence="3 6" id="KW-0863">Zinc-finger</keyword>
<evidence type="ECO:0000256" key="6">
    <source>
        <dbReference type="PROSITE-ProRule" id="PRU00042"/>
    </source>
</evidence>
<keyword evidence="5" id="KW-0539">Nucleus</keyword>
<dbReference type="Gene3D" id="3.30.160.60">
    <property type="entry name" value="Classic Zinc Finger"/>
    <property type="match status" value="1"/>
</dbReference>
<keyword evidence="4" id="KW-0862">Zinc</keyword>
<evidence type="ECO:0000313" key="9">
    <source>
        <dbReference type="EMBL" id="KAL2325729.1"/>
    </source>
</evidence>
<keyword evidence="2" id="KW-0479">Metal-binding</keyword>
<dbReference type="AlphaFoldDB" id="A0ABD1LQE9"/>
<name>A0ABD1LQE9_9FABA</name>
<protein>
    <recommendedName>
        <fullName evidence="8">C2H2-type domain-containing protein</fullName>
    </recommendedName>
</protein>
<dbReference type="InterPro" id="IPR044246">
    <property type="entry name" value="ZFP3-like"/>
</dbReference>
<dbReference type="PROSITE" id="PS50157">
    <property type="entry name" value="ZINC_FINGER_C2H2_2"/>
    <property type="match status" value="1"/>
</dbReference>
<keyword evidence="10" id="KW-1185">Reference proteome</keyword>
<sequence length="246" mass="27626">MSEELFVGGVESRKLKRRIEEASSADVVDSELVLSLSLGNNKKANESSSSFYSKPWKSSKDSPSFSQNVVENTNHQVIAPMQRQFCCKFCDKKFPTSQALGGHQNAHRRERVLSRMDKEIEMGTFGPGAQIFPYSSMPHHHPFRGPRPLYHGANMHPMAHMSTTPWPQFVPSYANQGLTNPSMMGHRFGMPNPWSVSAENPQNMHRREVGFGADHNHVPSLDVASRATMARSTLNDLLGNQYTRNQ</sequence>
<accession>A0ABD1LQE9</accession>
<evidence type="ECO:0000256" key="4">
    <source>
        <dbReference type="ARBA" id="ARBA00022833"/>
    </source>
</evidence>
<evidence type="ECO:0000256" key="2">
    <source>
        <dbReference type="ARBA" id="ARBA00022723"/>
    </source>
</evidence>
<dbReference type="SUPFAM" id="SSF57667">
    <property type="entry name" value="beta-beta-alpha zinc fingers"/>
    <property type="match status" value="1"/>
</dbReference>
<dbReference type="InterPro" id="IPR036236">
    <property type="entry name" value="Znf_C2H2_sf"/>
</dbReference>
<evidence type="ECO:0000256" key="1">
    <source>
        <dbReference type="ARBA" id="ARBA00004123"/>
    </source>
</evidence>
<organism evidence="9 10">
    <name type="scientific">Flemingia macrophylla</name>
    <dbReference type="NCBI Taxonomy" id="520843"/>
    <lineage>
        <taxon>Eukaryota</taxon>
        <taxon>Viridiplantae</taxon>
        <taxon>Streptophyta</taxon>
        <taxon>Embryophyta</taxon>
        <taxon>Tracheophyta</taxon>
        <taxon>Spermatophyta</taxon>
        <taxon>Magnoliopsida</taxon>
        <taxon>eudicotyledons</taxon>
        <taxon>Gunneridae</taxon>
        <taxon>Pentapetalae</taxon>
        <taxon>rosids</taxon>
        <taxon>fabids</taxon>
        <taxon>Fabales</taxon>
        <taxon>Fabaceae</taxon>
        <taxon>Papilionoideae</taxon>
        <taxon>50 kb inversion clade</taxon>
        <taxon>NPAAA clade</taxon>
        <taxon>indigoferoid/millettioid clade</taxon>
        <taxon>Phaseoleae</taxon>
        <taxon>Flemingia</taxon>
    </lineage>
</organism>
<dbReference type="GO" id="GO:0008270">
    <property type="term" value="F:zinc ion binding"/>
    <property type="evidence" value="ECO:0007669"/>
    <property type="project" value="UniProtKB-KW"/>
</dbReference>
<evidence type="ECO:0000256" key="5">
    <source>
        <dbReference type="ARBA" id="ARBA00023242"/>
    </source>
</evidence>
<evidence type="ECO:0000256" key="7">
    <source>
        <dbReference type="SAM" id="MobiDB-lite"/>
    </source>
</evidence>
<dbReference type="Proteomes" id="UP001603857">
    <property type="component" value="Unassembled WGS sequence"/>
</dbReference>
<feature type="region of interest" description="Disordered" evidence="7">
    <location>
        <begin position="42"/>
        <end position="65"/>
    </location>
</feature>
<reference evidence="9 10" key="1">
    <citation type="submission" date="2024-08" db="EMBL/GenBank/DDBJ databases">
        <title>Insights into the chromosomal genome structure of Flemingia macrophylla.</title>
        <authorList>
            <person name="Ding Y."/>
            <person name="Zhao Y."/>
            <person name="Bi W."/>
            <person name="Wu M."/>
            <person name="Zhao G."/>
            <person name="Gong Y."/>
            <person name="Li W."/>
            <person name="Zhang P."/>
        </authorList>
    </citation>
    <scope>NUCLEOTIDE SEQUENCE [LARGE SCALE GENOMIC DNA]</scope>
    <source>
        <strain evidence="9">DYQJB</strain>
        <tissue evidence="9">Leaf</tissue>
    </source>
</reference>
<dbReference type="InterPro" id="IPR013087">
    <property type="entry name" value="Znf_C2H2_type"/>
</dbReference>
<evidence type="ECO:0000313" key="10">
    <source>
        <dbReference type="Proteomes" id="UP001603857"/>
    </source>
</evidence>
<evidence type="ECO:0000256" key="3">
    <source>
        <dbReference type="ARBA" id="ARBA00022771"/>
    </source>
</evidence>
<comment type="subcellular location">
    <subcellularLocation>
        <location evidence="1">Nucleus</location>
    </subcellularLocation>
</comment>
<feature type="domain" description="C2H2-type" evidence="8">
    <location>
        <begin position="85"/>
        <end position="112"/>
    </location>
</feature>
<dbReference type="Pfam" id="PF13912">
    <property type="entry name" value="zf-C2H2_6"/>
    <property type="match status" value="1"/>
</dbReference>
<dbReference type="EMBL" id="JBGMDY010000008">
    <property type="protein sequence ID" value="KAL2325729.1"/>
    <property type="molecule type" value="Genomic_DNA"/>
</dbReference>
<evidence type="ECO:0000259" key="8">
    <source>
        <dbReference type="PROSITE" id="PS50157"/>
    </source>
</evidence>
<dbReference type="PANTHER" id="PTHR47287:SF9">
    <property type="entry name" value="ZINC FINGER PROTEIN 4-LIKE"/>
    <property type="match status" value="1"/>
</dbReference>
<feature type="compositionally biased region" description="Low complexity" evidence="7">
    <location>
        <begin position="47"/>
        <end position="65"/>
    </location>
</feature>
<proteinExistence type="predicted"/>